<keyword evidence="3 5" id="KW-1133">Transmembrane helix</keyword>
<comment type="subcellular location">
    <subcellularLocation>
        <location evidence="1">Membrane</location>
        <topology evidence="1">Multi-pass membrane protein</topology>
    </subcellularLocation>
</comment>
<dbReference type="InterPro" id="IPR011701">
    <property type="entry name" value="MFS"/>
</dbReference>
<evidence type="ECO:0000259" key="6">
    <source>
        <dbReference type="PROSITE" id="PS50850"/>
    </source>
</evidence>
<evidence type="ECO:0000256" key="2">
    <source>
        <dbReference type="ARBA" id="ARBA00022692"/>
    </source>
</evidence>
<dbReference type="PANTHER" id="PTHR11662:SF399">
    <property type="entry name" value="FI19708P1-RELATED"/>
    <property type="match status" value="1"/>
</dbReference>
<feature type="transmembrane region" description="Helical" evidence="5">
    <location>
        <begin position="99"/>
        <end position="123"/>
    </location>
</feature>
<dbReference type="InterPro" id="IPR020846">
    <property type="entry name" value="MFS_dom"/>
</dbReference>
<feature type="transmembrane region" description="Helical" evidence="5">
    <location>
        <begin position="360"/>
        <end position="383"/>
    </location>
</feature>
<dbReference type="Proteomes" id="UP000198908">
    <property type="component" value="Unassembled WGS sequence"/>
</dbReference>
<dbReference type="OrthoDB" id="8596007at2"/>
<dbReference type="InterPro" id="IPR036259">
    <property type="entry name" value="MFS_trans_sf"/>
</dbReference>
<dbReference type="STRING" id="416944.SAMN05421548_12258"/>
<protein>
    <submittedName>
        <fullName evidence="7">Sugar phosphate permease</fullName>
    </submittedName>
</protein>
<dbReference type="CDD" id="cd17319">
    <property type="entry name" value="MFS_ExuT_GudP_like"/>
    <property type="match status" value="1"/>
</dbReference>
<dbReference type="GO" id="GO:0016020">
    <property type="term" value="C:membrane"/>
    <property type="evidence" value="ECO:0007669"/>
    <property type="project" value="UniProtKB-SubCell"/>
</dbReference>
<evidence type="ECO:0000256" key="4">
    <source>
        <dbReference type="ARBA" id="ARBA00023136"/>
    </source>
</evidence>
<evidence type="ECO:0000313" key="7">
    <source>
        <dbReference type="EMBL" id="SDD60621.1"/>
    </source>
</evidence>
<dbReference type="Gene3D" id="1.20.1250.20">
    <property type="entry name" value="MFS general substrate transporter like domains"/>
    <property type="match status" value="2"/>
</dbReference>
<reference evidence="8" key="1">
    <citation type="submission" date="2016-09" db="EMBL/GenBank/DDBJ databases">
        <authorList>
            <person name="Varghese N."/>
            <person name="Submissions S."/>
        </authorList>
    </citation>
    <scope>NUCLEOTIDE SEQUENCE [LARGE SCALE GENOMIC DNA]</scope>
    <source>
        <strain evidence="8">TNe-862</strain>
    </source>
</reference>
<evidence type="ECO:0000256" key="3">
    <source>
        <dbReference type="ARBA" id="ARBA00022989"/>
    </source>
</evidence>
<gene>
    <name evidence="7" type="ORF">SAMN05421548_12258</name>
</gene>
<evidence type="ECO:0000256" key="5">
    <source>
        <dbReference type="SAM" id="Phobius"/>
    </source>
</evidence>
<feature type="domain" description="Major facilitator superfamily (MFS) profile" evidence="6">
    <location>
        <begin position="26"/>
        <end position="421"/>
    </location>
</feature>
<feature type="transmembrane region" description="Helical" evidence="5">
    <location>
        <begin position="304"/>
        <end position="322"/>
    </location>
</feature>
<evidence type="ECO:0000256" key="1">
    <source>
        <dbReference type="ARBA" id="ARBA00004141"/>
    </source>
</evidence>
<feature type="transmembrane region" description="Helical" evidence="5">
    <location>
        <begin position="277"/>
        <end position="297"/>
    </location>
</feature>
<feature type="transmembrane region" description="Helical" evidence="5">
    <location>
        <begin position="24"/>
        <end position="48"/>
    </location>
</feature>
<dbReference type="Pfam" id="PF07690">
    <property type="entry name" value="MFS_1"/>
    <property type="match status" value="1"/>
</dbReference>
<dbReference type="InterPro" id="IPR050382">
    <property type="entry name" value="MFS_Na/Anion_cotransporter"/>
</dbReference>
<keyword evidence="4 5" id="KW-0472">Membrane</keyword>
<organism evidence="7 8">
    <name type="scientific">Paraburkholderia lycopersici</name>
    <dbReference type="NCBI Taxonomy" id="416944"/>
    <lineage>
        <taxon>Bacteria</taxon>
        <taxon>Pseudomonadati</taxon>
        <taxon>Pseudomonadota</taxon>
        <taxon>Betaproteobacteria</taxon>
        <taxon>Burkholderiales</taxon>
        <taxon>Burkholderiaceae</taxon>
        <taxon>Paraburkholderia</taxon>
    </lineage>
</organism>
<dbReference type="EMBL" id="FMYQ01000022">
    <property type="protein sequence ID" value="SDD60621.1"/>
    <property type="molecule type" value="Genomic_DNA"/>
</dbReference>
<dbReference type="GO" id="GO:0022857">
    <property type="term" value="F:transmembrane transporter activity"/>
    <property type="evidence" value="ECO:0007669"/>
    <property type="project" value="InterPro"/>
</dbReference>
<name>A0A1G6W461_9BURK</name>
<feature type="transmembrane region" description="Helical" evidence="5">
    <location>
        <begin position="237"/>
        <end position="257"/>
    </location>
</feature>
<keyword evidence="2 5" id="KW-0812">Transmembrane</keyword>
<feature type="transmembrane region" description="Helical" evidence="5">
    <location>
        <begin position="186"/>
        <end position="205"/>
    </location>
</feature>
<feature type="transmembrane region" description="Helical" evidence="5">
    <location>
        <begin position="395"/>
        <end position="415"/>
    </location>
</feature>
<dbReference type="PANTHER" id="PTHR11662">
    <property type="entry name" value="SOLUTE CARRIER FAMILY 17"/>
    <property type="match status" value="1"/>
</dbReference>
<evidence type="ECO:0000313" key="8">
    <source>
        <dbReference type="Proteomes" id="UP000198908"/>
    </source>
</evidence>
<keyword evidence="8" id="KW-1185">Reference proteome</keyword>
<dbReference type="AlphaFoldDB" id="A0A1G6W461"/>
<proteinExistence type="predicted"/>
<dbReference type="PROSITE" id="PS50850">
    <property type="entry name" value="MFS"/>
    <property type="match status" value="1"/>
</dbReference>
<feature type="transmembrane region" description="Helical" evidence="5">
    <location>
        <begin position="68"/>
        <end position="87"/>
    </location>
</feature>
<accession>A0A1G6W461</accession>
<sequence length="423" mass="45521">MHMSEPSTLTRGLTSASPASPRRWLIAGVLFIAVLSAFFDRISIAILFTDHSFQNEVGGGMGAAKMGLLMTVFVFAYGISGVLFGFVGDVFGAKRSITVGAVIWGVSMLLIGSTSSFTAMLFYRALLGMAEGPQFSLTNKLVKQWFPPEEQARANAMWLVGSPLGSAIGFALTLHIVAAYGWRSSFMFYAALNLLVVLPLVLFLIKDRPETAVAPASAAAVDHEPYMQKVLQFIKDWRFWMLTLFNTCALIYLWGLNSWLPSYLVRARHFDLHKSGVYAWLPFVTMFLGMVLSSWLSDKLKRRALVCAGSFLLAGVSMWLVIQMPDPQAAAMLVATSSLFWGAGLPPQFALALRILPARAVAAGVGVHNGLGNVISAFSPLVIGALIQSSGSFDIGLTILPVAALIGSAGMATLIRGEARQGG</sequence>
<feature type="transmembrane region" description="Helical" evidence="5">
    <location>
        <begin position="328"/>
        <end position="353"/>
    </location>
</feature>
<dbReference type="SUPFAM" id="SSF103473">
    <property type="entry name" value="MFS general substrate transporter"/>
    <property type="match status" value="1"/>
</dbReference>